<dbReference type="EMBL" id="HACA01012142">
    <property type="protein sequence ID" value="CDW29503.1"/>
    <property type="molecule type" value="Transcribed_RNA"/>
</dbReference>
<proteinExistence type="predicted"/>
<dbReference type="AlphaFoldDB" id="A0A0K2TTZ0"/>
<protein>
    <submittedName>
        <fullName evidence="1">Uncharacterized protein</fullName>
    </submittedName>
</protein>
<reference evidence="1" key="1">
    <citation type="submission" date="2014-05" db="EMBL/GenBank/DDBJ databases">
        <authorList>
            <person name="Chronopoulou M."/>
        </authorList>
    </citation>
    <scope>NUCLEOTIDE SEQUENCE</scope>
    <source>
        <tissue evidence="1">Whole organism</tissue>
    </source>
</reference>
<accession>A0A0K2TTZ0</accession>
<evidence type="ECO:0000313" key="1">
    <source>
        <dbReference type="EMBL" id="CDW29503.1"/>
    </source>
</evidence>
<name>A0A0K2TTZ0_LEPSM</name>
<organism evidence="1">
    <name type="scientific">Lepeophtheirus salmonis</name>
    <name type="common">Salmon louse</name>
    <name type="synonym">Caligus salmonis</name>
    <dbReference type="NCBI Taxonomy" id="72036"/>
    <lineage>
        <taxon>Eukaryota</taxon>
        <taxon>Metazoa</taxon>
        <taxon>Ecdysozoa</taxon>
        <taxon>Arthropoda</taxon>
        <taxon>Crustacea</taxon>
        <taxon>Multicrustacea</taxon>
        <taxon>Hexanauplia</taxon>
        <taxon>Copepoda</taxon>
        <taxon>Siphonostomatoida</taxon>
        <taxon>Caligidae</taxon>
        <taxon>Lepeophtheirus</taxon>
    </lineage>
</organism>
<sequence>MDAYIELLDKKVLICAREKIWGNKFLCDHGLQGIDIRKRSIFLLALQDPPNTEVQRFTSGEEED</sequence>